<dbReference type="GO" id="GO:0006364">
    <property type="term" value="P:rRNA processing"/>
    <property type="evidence" value="ECO:0007669"/>
    <property type="project" value="UniProtKB-UniRule"/>
</dbReference>
<dbReference type="InterPro" id="IPR002676">
    <property type="entry name" value="RimM_N"/>
</dbReference>
<dbReference type="GO" id="GO:0005840">
    <property type="term" value="C:ribosome"/>
    <property type="evidence" value="ECO:0007669"/>
    <property type="project" value="InterPro"/>
</dbReference>
<evidence type="ECO:0000259" key="6">
    <source>
        <dbReference type="Pfam" id="PF01782"/>
    </source>
</evidence>
<dbReference type="AlphaFoldDB" id="A0A0K2BKD1"/>
<feature type="domain" description="Ribosome maturation factor RimM PRC barrel" evidence="7">
    <location>
        <begin position="107"/>
        <end position="179"/>
    </location>
</feature>
<gene>
    <name evidence="5 8" type="primary">rimM</name>
    <name evidence="8" type="ORF">AB162_173</name>
</gene>
<evidence type="ECO:0000256" key="4">
    <source>
        <dbReference type="ARBA" id="ARBA00023186"/>
    </source>
</evidence>
<evidence type="ECO:0000256" key="5">
    <source>
        <dbReference type="HAMAP-Rule" id="MF_00014"/>
    </source>
</evidence>
<protein>
    <recommendedName>
        <fullName evidence="5">Ribosome maturation factor RimM</fullName>
    </recommendedName>
</protein>
<keyword evidence="4 5" id="KW-0143">Chaperone</keyword>
<sequence>MSTVVPINPIVLGKISVVYGIRGWLKIISFTQSANSIFDYQPWFINISSTGGTWQKITIDDWKYHNNTIIIKSNSINNREEAKPFTNCQIIVEASQLPNLANGEYYWKDIIGCTIETLNGDQLGTVINLIETGSNDVMVVKTNLKKYFSKKNDLLIPFLYGQVIKTVDLTNRIIKVNWDQKCF</sequence>
<dbReference type="Pfam" id="PF01782">
    <property type="entry name" value="RimM"/>
    <property type="match status" value="1"/>
</dbReference>
<organism evidence="8 9">
    <name type="scientific">Candidatus Palibaumannia cicadellinicola</name>
    <dbReference type="NCBI Taxonomy" id="186490"/>
    <lineage>
        <taxon>Bacteria</taxon>
        <taxon>Pseudomonadati</taxon>
        <taxon>Pseudomonadota</taxon>
        <taxon>Gammaproteobacteria</taxon>
        <taxon>Candidatus Palibaumannia</taxon>
    </lineage>
</organism>
<evidence type="ECO:0000256" key="2">
    <source>
        <dbReference type="ARBA" id="ARBA00022517"/>
    </source>
</evidence>
<dbReference type="RefSeq" id="WP_053096651.1">
    <property type="nucleotide sequence ID" value="NZ_CP011787.1"/>
</dbReference>
<dbReference type="GO" id="GO:0005737">
    <property type="term" value="C:cytoplasm"/>
    <property type="evidence" value="ECO:0007669"/>
    <property type="project" value="UniProtKB-SubCell"/>
</dbReference>
<dbReference type="Gene3D" id="2.30.30.240">
    <property type="entry name" value="PRC-barrel domain"/>
    <property type="match status" value="1"/>
</dbReference>
<dbReference type="SUPFAM" id="SSF50447">
    <property type="entry name" value="Translation proteins"/>
    <property type="match status" value="1"/>
</dbReference>
<dbReference type="InterPro" id="IPR011961">
    <property type="entry name" value="RimM"/>
</dbReference>
<name>A0A0K2BKD1_9GAMM</name>
<dbReference type="GO" id="GO:0043022">
    <property type="term" value="F:ribosome binding"/>
    <property type="evidence" value="ECO:0007669"/>
    <property type="project" value="InterPro"/>
</dbReference>
<dbReference type="Gene3D" id="2.40.30.60">
    <property type="entry name" value="RimM"/>
    <property type="match status" value="1"/>
</dbReference>
<dbReference type="InterPro" id="IPR011033">
    <property type="entry name" value="PRC_barrel-like_sf"/>
</dbReference>
<dbReference type="InterPro" id="IPR056792">
    <property type="entry name" value="PRC_RimM"/>
</dbReference>
<keyword evidence="3 5" id="KW-0698">rRNA processing</keyword>
<keyword evidence="2 5" id="KW-0690">Ribosome biogenesis</keyword>
<evidence type="ECO:0000256" key="1">
    <source>
        <dbReference type="ARBA" id="ARBA00022490"/>
    </source>
</evidence>
<dbReference type="EMBL" id="CP011787">
    <property type="protein sequence ID" value="AKZ65780.1"/>
    <property type="molecule type" value="Genomic_DNA"/>
</dbReference>
<dbReference type="InterPro" id="IPR036976">
    <property type="entry name" value="RimM_N_sf"/>
</dbReference>
<evidence type="ECO:0000259" key="7">
    <source>
        <dbReference type="Pfam" id="PF24986"/>
    </source>
</evidence>
<dbReference type="GO" id="GO:0042274">
    <property type="term" value="P:ribosomal small subunit biogenesis"/>
    <property type="evidence" value="ECO:0007669"/>
    <property type="project" value="UniProtKB-UniRule"/>
</dbReference>
<evidence type="ECO:0000256" key="3">
    <source>
        <dbReference type="ARBA" id="ARBA00022552"/>
    </source>
</evidence>
<dbReference type="OrthoDB" id="9783509at2"/>
<dbReference type="Proteomes" id="UP000056466">
    <property type="component" value="Chromosome"/>
</dbReference>
<keyword evidence="1 5" id="KW-0963">Cytoplasm</keyword>
<comment type="subcellular location">
    <subcellularLocation>
        <location evidence="5">Cytoplasm</location>
    </subcellularLocation>
</comment>
<dbReference type="HAMAP" id="MF_00014">
    <property type="entry name" value="Ribosome_mat_RimM"/>
    <property type="match status" value="1"/>
</dbReference>
<dbReference type="Pfam" id="PF24986">
    <property type="entry name" value="PRC_RimM"/>
    <property type="match status" value="1"/>
</dbReference>
<dbReference type="NCBIfam" id="TIGR02273">
    <property type="entry name" value="16S_RimM"/>
    <property type="match status" value="1"/>
</dbReference>
<proteinExistence type="inferred from homology"/>
<comment type="domain">
    <text evidence="5">The PRC barrel domain binds ribosomal protein uS19.</text>
</comment>
<dbReference type="KEGG" id="bcig:AB162_173"/>
<evidence type="ECO:0000313" key="8">
    <source>
        <dbReference type="EMBL" id="AKZ65780.1"/>
    </source>
</evidence>
<evidence type="ECO:0000313" key="9">
    <source>
        <dbReference type="Proteomes" id="UP000056466"/>
    </source>
</evidence>
<comment type="subunit">
    <text evidence="5">Binds ribosomal protein uS19.</text>
</comment>
<reference evidence="8 9" key="1">
    <citation type="submission" date="2015-06" db="EMBL/GenBank/DDBJ databases">
        <title>Lineage-specific patterns of genome deterioration in obligate symbionts.</title>
        <authorList>
            <person name="Bennett G.M."/>
            <person name="McCutcheon J.P."/>
            <person name="McDonald B.R."/>
            <person name="Moran N.A."/>
        </authorList>
    </citation>
    <scope>NUCLEOTIDE SEQUENCE [LARGE SCALE GENOMIC DNA]</scope>
    <source>
        <strain evidence="8 9">B-GSS</strain>
    </source>
</reference>
<dbReference type="SUPFAM" id="SSF50346">
    <property type="entry name" value="PRC-barrel domain"/>
    <property type="match status" value="1"/>
</dbReference>
<accession>A0A0K2BKD1</accession>
<dbReference type="PATRIC" id="fig|186490.8.peg.165"/>
<dbReference type="InterPro" id="IPR009000">
    <property type="entry name" value="Transl_B-barrel_sf"/>
</dbReference>
<keyword evidence="9" id="KW-1185">Reference proteome</keyword>
<comment type="similarity">
    <text evidence="5">Belongs to the RimM family.</text>
</comment>
<feature type="domain" description="RimM N-terminal" evidence="6">
    <location>
        <begin position="12"/>
        <end position="95"/>
    </location>
</feature>
<dbReference type="PANTHER" id="PTHR33692:SF1">
    <property type="entry name" value="RIBOSOME MATURATION FACTOR RIMM"/>
    <property type="match status" value="1"/>
</dbReference>
<dbReference type="PANTHER" id="PTHR33692">
    <property type="entry name" value="RIBOSOME MATURATION FACTOR RIMM"/>
    <property type="match status" value="1"/>
</dbReference>
<comment type="function">
    <text evidence="5">An accessory protein needed during the final step in the assembly of 30S ribosomal subunit, possibly for assembly of the head region. Essential for efficient processing of 16S rRNA. May be needed both before and after RbfA during the maturation of 16S rRNA. It has affinity for free ribosomal 30S subunits but not for 70S ribosomes.</text>
</comment>